<reference evidence="5" key="1">
    <citation type="submission" date="2023-05" db="EMBL/GenBank/DDBJ databases">
        <title>Genome and transcriptome analyses reveal genes involved in the formation of fine ridges on petal epidermal cells in Hibiscus trionum.</title>
        <authorList>
            <person name="Koshimizu S."/>
            <person name="Masuda S."/>
            <person name="Ishii T."/>
            <person name="Shirasu K."/>
            <person name="Hoshino A."/>
            <person name="Arita M."/>
        </authorList>
    </citation>
    <scope>NUCLEOTIDE SEQUENCE</scope>
    <source>
        <strain evidence="5">Hamamatsu line</strain>
    </source>
</reference>
<evidence type="ECO:0000313" key="6">
    <source>
        <dbReference type="Proteomes" id="UP001165190"/>
    </source>
</evidence>
<dbReference type="PANTHER" id="PTHR33388">
    <property type="entry name" value="OS01G0212500 PROTEIN"/>
    <property type="match status" value="1"/>
</dbReference>
<sequence length="340" mass="37300">MESPRCSNSGKTSSGNNNNIGKSSKKQRPKKVPQRGLGVAQLEKIRLEEQQKNDSVCLIAAERPPLSVACNGNTSTVPLTSVDGRKFWGSCEFNLGKECFRTDLGLPCEIEPVWSLPGLMPFPQHLQQQEQPSSSMVNLPSRTSSTSVMNFQMEPPSNQSYYYKNFKPFLPEEEKVIGMKRPYPFSLDNSPGPSFHTKHYPPIVHSNNGQFEATSSTSNATITFDFESGTSNFREGPSCSTSNGVFARGFLTLAPPTTTSMCSASKSKLPQSNALAYQQASFEDSLMKQGSGGGGLNLQRPYYSFFPPPAMAEIERASAVTMTNRKREEVGGHVDLNLKL</sequence>
<name>A0A9W7MM72_HIBTR</name>
<evidence type="ECO:0000256" key="2">
    <source>
        <dbReference type="ARBA" id="ARBA00023015"/>
    </source>
</evidence>
<evidence type="ECO:0000256" key="4">
    <source>
        <dbReference type="SAM" id="MobiDB-lite"/>
    </source>
</evidence>
<dbReference type="EMBL" id="BSYR01000056">
    <property type="protein sequence ID" value="GMJ10148.1"/>
    <property type="molecule type" value="Genomic_DNA"/>
</dbReference>
<feature type="compositionally biased region" description="Low complexity" evidence="4">
    <location>
        <begin position="7"/>
        <end position="22"/>
    </location>
</feature>
<organism evidence="5 6">
    <name type="scientific">Hibiscus trionum</name>
    <name type="common">Flower of an hour</name>
    <dbReference type="NCBI Taxonomy" id="183268"/>
    <lineage>
        <taxon>Eukaryota</taxon>
        <taxon>Viridiplantae</taxon>
        <taxon>Streptophyta</taxon>
        <taxon>Embryophyta</taxon>
        <taxon>Tracheophyta</taxon>
        <taxon>Spermatophyta</taxon>
        <taxon>Magnoliopsida</taxon>
        <taxon>eudicotyledons</taxon>
        <taxon>Gunneridae</taxon>
        <taxon>Pentapetalae</taxon>
        <taxon>rosids</taxon>
        <taxon>malvids</taxon>
        <taxon>Malvales</taxon>
        <taxon>Malvaceae</taxon>
        <taxon>Malvoideae</taxon>
        <taxon>Hibiscus</taxon>
    </lineage>
</organism>
<dbReference type="OrthoDB" id="1926221at2759"/>
<dbReference type="PANTHER" id="PTHR33388:SF1">
    <property type="entry name" value="PROTEIN SPEAR2"/>
    <property type="match status" value="1"/>
</dbReference>
<evidence type="ECO:0000313" key="5">
    <source>
        <dbReference type="EMBL" id="GMJ10148.1"/>
    </source>
</evidence>
<keyword evidence="1" id="KW-0678">Repressor</keyword>
<proteinExistence type="predicted"/>
<keyword evidence="6" id="KW-1185">Reference proteome</keyword>
<protein>
    <submittedName>
        <fullName evidence="5">TCP Interactor containing EAR motif protein 3</fullName>
    </submittedName>
</protein>
<feature type="region of interest" description="Disordered" evidence="4">
    <location>
        <begin position="1"/>
        <end position="38"/>
    </location>
</feature>
<evidence type="ECO:0000256" key="1">
    <source>
        <dbReference type="ARBA" id="ARBA00022491"/>
    </source>
</evidence>
<dbReference type="AlphaFoldDB" id="A0A9W7MM72"/>
<accession>A0A9W7MM72</accession>
<dbReference type="Proteomes" id="UP001165190">
    <property type="component" value="Unassembled WGS sequence"/>
</dbReference>
<comment type="caution">
    <text evidence="5">The sequence shown here is derived from an EMBL/GenBank/DDBJ whole genome shotgun (WGS) entry which is preliminary data.</text>
</comment>
<dbReference type="GO" id="GO:0003700">
    <property type="term" value="F:DNA-binding transcription factor activity"/>
    <property type="evidence" value="ECO:0007669"/>
    <property type="project" value="InterPro"/>
</dbReference>
<dbReference type="InterPro" id="IPR040356">
    <property type="entry name" value="SPEAR"/>
</dbReference>
<keyword evidence="2" id="KW-0805">Transcription regulation</keyword>
<feature type="compositionally biased region" description="Basic residues" evidence="4">
    <location>
        <begin position="23"/>
        <end position="33"/>
    </location>
</feature>
<gene>
    <name evidence="5" type="ORF">HRI_004684000</name>
</gene>
<evidence type="ECO:0000256" key="3">
    <source>
        <dbReference type="ARBA" id="ARBA00023163"/>
    </source>
</evidence>
<keyword evidence="3" id="KW-0804">Transcription</keyword>